<dbReference type="EMBL" id="BTGU01000001">
    <property type="protein sequence ID" value="GMN25123.1"/>
    <property type="molecule type" value="Genomic_DNA"/>
</dbReference>
<comment type="caution">
    <text evidence="8">The sequence shown here is derived from an EMBL/GenBank/DDBJ whole genome shotgun (WGS) entry which is preliminary data.</text>
</comment>
<dbReference type="PANTHER" id="PTHR31621">
    <property type="entry name" value="PROTEIN DMP3"/>
    <property type="match status" value="1"/>
</dbReference>
<dbReference type="AlphaFoldDB" id="A0AA87ZF49"/>
<dbReference type="PANTHER" id="PTHR31621:SF69">
    <property type="entry name" value="POLLEN-SPECIFIC LEUCINE-RICH REPEAT EXTENSIN-LIKE PROTEIN 1"/>
    <property type="match status" value="1"/>
</dbReference>
<dbReference type="InterPro" id="IPR007770">
    <property type="entry name" value="DMP"/>
</dbReference>
<feature type="region of interest" description="Disordered" evidence="6">
    <location>
        <begin position="145"/>
        <end position="187"/>
    </location>
</feature>
<protein>
    <submittedName>
        <fullName evidence="8">Uncharacterized protein</fullName>
    </submittedName>
</protein>
<name>A0AA87ZF49_FICCA</name>
<dbReference type="Pfam" id="PF05078">
    <property type="entry name" value="DUF679"/>
    <property type="match status" value="1"/>
</dbReference>
<evidence type="ECO:0000256" key="3">
    <source>
        <dbReference type="ARBA" id="ARBA00022692"/>
    </source>
</evidence>
<feature type="compositionally biased region" description="Polar residues" evidence="6">
    <location>
        <begin position="31"/>
        <end position="77"/>
    </location>
</feature>
<comment type="subcellular location">
    <subcellularLocation>
        <location evidence="1">Membrane</location>
        <topology evidence="1">Multi-pass membrane protein</topology>
    </subcellularLocation>
</comment>
<proteinExistence type="inferred from homology"/>
<feature type="compositionally biased region" description="Polar residues" evidence="6">
    <location>
        <begin position="1"/>
        <end position="10"/>
    </location>
</feature>
<evidence type="ECO:0000256" key="6">
    <source>
        <dbReference type="SAM" id="MobiDB-lite"/>
    </source>
</evidence>
<feature type="transmembrane region" description="Helical" evidence="7">
    <location>
        <begin position="250"/>
        <end position="268"/>
    </location>
</feature>
<evidence type="ECO:0000313" key="8">
    <source>
        <dbReference type="EMBL" id="GMN25123.1"/>
    </source>
</evidence>
<keyword evidence="5 7" id="KW-0472">Membrane</keyword>
<keyword evidence="9" id="KW-1185">Reference proteome</keyword>
<feature type="compositionally biased region" description="Polar residues" evidence="6">
    <location>
        <begin position="145"/>
        <end position="158"/>
    </location>
</feature>
<reference evidence="8" key="1">
    <citation type="submission" date="2023-07" db="EMBL/GenBank/DDBJ databases">
        <title>draft genome sequence of fig (Ficus carica).</title>
        <authorList>
            <person name="Takahashi T."/>
            <person name="Nishimura K."/>
        </authorList>
    </citation>
    <scope>NUCLEOTIDE SEQUENCE</scope>
</reference>
<keyword evidence="3 7" id="KW-0812">Transmembrane</keyword>
<evidence type="ECO:0000256" key="5">
    <source>
        <dbReference type="ARBA" id="ARBA00023136"/>
    </source>
</evidence>
<feature type="transmembrane region" description="Helical" evidence="7">
    <location>
        <begin position="317"/>
        <end position="338"/>
    </location>
</feature>
<keyword evidence="4 7" id="KW-1133">Transmembrane helix</keyword>
<evidence type="ECO:0000313" key="9">
    <source>
        <dbReference type="Proteomes" id="UP001187192"/>
    </source>
</evidence>
<dbReference type="GO" id="GO:0010256">
    <property type="term" value="P:endomembrane system organization"/>
    <property type="evidence" value="ECO:0007669"/>
    <property type="project" value="TreeGrafter"/>
</dbReference>
<organism evidence="8 9">
    <name type="scientific">Ficus carica</name>
    <name type="common">Common fig</name>
    <dbReference type="NCBI Taxonomy" id="3494"/>
    <lineage>
        <taxon>Eukaryota</taxon>
        <taxon>Viridiplantae</taxon>
        <taxon>Streptophyta</taxon>
        <taxon>Embryophyta</taxon>
        <taxon>Tracheophyta</taxon>
        <taxon>Spermatophyta</taxon>
        <taxon>Magnoliopsida</taxon>
        <taxon>eudicotyledons</taxon>
        <taxon>Gunneridae</taxon>
        <taxon>Pentapetalae</taxon>
        <taxon>rosids</taxon>
        <taxon>fabids</taxon>
        <taxon>Rosales</taxon>
        <taxon>Moraceae</taxon>
        <taxon>Ficeae</taxon>
        <taxon>Ficus</taxon>
    </lineage>
</organism>
<evidence type="ECO:0000256" key="7">
    <source>
        <dbReference type="SAM" id="Phobius"/>
    </source>
</evidence>
<evidence type="ECO:0000256" key="1">
    <source>
        <dbReference type="ARBA" id="ARBA00004141"/>
    </source>
</evidence>
<gene>
    <name evidence="8" type="ORF">TIFTF001_000829</name>
</gene>
<dbReference type="Gramene" id="FCD_00001148-RA">
    <property type="protein sequence ID" value="FCD_00001148-RA:cds"/>
    <property type="gene ID" value="FCD_00001148"/>
</dbReference>
<evidence type="ECO:0000256" key="2">
    <source>
        <dbReference type="ARBA" id="ARBA00008707"/>
    </source>
</evidence>
<dbReference type="GO" id="GO:0005737">
    <property type="term" value="C:cytoplasm"/>
    <property type="evidence" value="ECO:0007669"/>
    <property type="project" value="UniProtKB-ARBA"/>
</dbReference>
<feature type="region of interest" description="Disordered" evidence="6">
    <location>
        <begin position="1"/>
        <end position="78"/>
    </location>
</feature>
<dbReference type="Proteomes" id="UP001187192">
    <property type="component" value="Unassembled WGS sequence"/>
</dbReference>
<accession>A0AA87ZF49</accession>
<evidence type="ECO:0000256" key="4">
    <source>
        <dbReference type="ARBA" id="ARBA00022989"/>
    </source>
</evidence>
<feature type="transmembrane region" description="Helical" evidence="7">
    <location>
        <begin position="350"/>
        <end position="371"/>
    </location>
</feature>
<dbReference type="GO" id="GO:0016020">
    <property type="term" value="C:membrane"/>
    <property type="evidence" value="ECO:0007669"/>
    <property type="project" value="UniProtKB-SubCell"/>
</dbReference>
<comment type="similarity">
    <text evidence="2">Belongs to the plant DMP1 protein family.</text>
</comment>
<sequence length="389" mass="42360">MAEPNSSRPSPYQHASAVSVQINPPPPQPQDYDSAQQLSQTQPSFVPPNQSIPYQNPTGSNSNPNQTDHYISMTTAGPSPAVAQNHGYLLNSLAEQFFSHVLRQSISTPPVRTEQIIKLPSEPGPVLGSFNFKVEPIHLLHVNSSPASLPNQSGSPNRTGLDPVQPNPNPSNSKLPSPPPKAAPQQEEIVQPNPYPPAQNYFYSTKNKHSKVFNNAGNLANLLPTGTVLAFQALIPSLSNNGMCDQANKYLIAATIAVFTMVCLLSSFTDSVSVDDKVYYGVATPKGLYVFNYDNRAEEEAKIAEELEKLRVRFVDFVHALGSVVVFLVFAFSGLGVQSCYFPDSKETEYSVVTFLPLMAGVLSSFLFAVFPTKRRGIGYTNNMARKVA</sequence>